<evidence type="ECO:0000256" key="1">
    <source>
        <dbReference type="SAM" id="MobiDB-lite"/>
    </source>
</evidence>
<keyword evidence="3" id="KW-1185">Reference proteome</keyword>
<dbReference type="Proteomes" id="UP001595961">
    <property type="component" value="Unassembled WGS sequence"/>
</dbReference>
<evidence type="ECO:0000313" key="3">
    <source>
        <dbReference type="Proteomes" id="UP001595961"/>
    </source>
</evidence>
<reference evidence="3" key="1">
    <citation type="journal article" date="2019" name="Int. J. Syst. Evol. Microbiol.">
        <title>The Global Catalogue of Microorganisms (GCM) 10K type strain sequencing project: providing services to taxonomists for standard genome sequencing and annotation.</title>
        <authorList>
            <consortium name="The Broad Institute Genomics Platform"/>
            <consortium name="The Broad Institute Genome Sequencing Center for Infectious Disease"/>
            <person name="Wu L."/>
            <person name="Ma J."/>
        </authorList>
    </citation>
    <scope>NUCLEOTIDE SEQUENCE [LARGE SCALE GENOMIC DNA]</scope>
    <source>
        <strain evidence="3">CCM 4481</strain>
    </source>
</reference>
<dbReference type="RefSeq" id="WP_266148971.1">
    <property type="nucleotide sequence ID" value="NZ_CP064028.1"/>
</dbReference>
<feature type="region of interest" description="Disordered" evidence="1">
    <location>
        <begin position="89"/>
        <end position="140"/>
    </location>
</feature>
<comment type="caution">
    <text evidence="2">The sequence shown here is derived from an EMBL/GenBank/DDBJ whole genome shotgun (WGS) entry which is preliminary data.</text>
</comment>
<dbReference type="EMBL" id="JBHSGA010000017">
    <property type="protein sequence ID" value="MFC4527071.1"/>
    <property type="molecule type" value="Genomic_DNA"/>
</dbReference>
<organism evidence="2 3">
    <name type="scientific">Dyella halodurans</name>
    <dbReference type="NCBI Taxonomy" id="1920171"/>
    <lineage>
        <taxon>Bacteria</taxon>
        <taxon>Pseudomonadati</taxon>
        <taxon>Pseudomonadota</taxon>
        <taxon>Gammaproteobacteria</taxon>
        <taxon>Lysobacterales</taxon>
        <taxon>Rhodanobacteraceae</taxon>
        <taxon>Dyella</taxon>
    </lineage>
</organism>
<accession>A0ABV9C259</accession>
<feature type="compositionally biased region" description="Basic and acidic residues" evidence="1">
    <location>
        <begin position="89"/>
        <end position="101"/>
    </location>
</feature>
<protein>
    <submittedName>
        <fullName evidence="2">Uncharacterized protein</fullName>
    </submittedName>
</protein>
<gene>
    <name evidence="2" type="ORF">ACFO5W_10560</name>
</gene>
<name>A0ABV9C259_9GAMM</name>
<sequence length="140" mass="15814">MVCSSKDADDDLRRRDFASWIKPRVKGQPWTAPAYDQLPVQGVPELFCIAVDDGRCTCHTEQGTKYETDPGVCRSIARDGLYYPFRKPLDREMRRPDREQQEAPATAPAATVADSSGYWPKTGIPQDYSPPQHQIARGMR</sequence>
<proteinExistence type="predicted"/>
<feature type="compositionally biased region" description="Low complexity" evidence="1">
    <location>
        <begin position="102"/>
        <end position="111"/>
    </location>
</feature>
<evidence type="ECO:0000313" key="2">
    <source>
        <dbReference type="EMBL" id="MFC4527071.1"/>
    </source>
</evidence>